<dbReference type="PANTHER" id="PTHR43667">
    <property type="entry name" value="CYCLOPROPANE-FATTY-ACYL-PHOSPHOLIPID SYNTHASE"/>
    <property type="match status" value="1"/>
</dbReference>
<dbReference type="Gene3D" id="3.40.50.150">
    <property type="entry name" value="Vaccinia Virus protein VP39"/>
    <property type="match status" value="1"/>
</dbReference>
<keyword evidence="2 7" id="KW-0489">Methyltransferase</keyword>
<keyword evidence="5" id="KW-0443">Lipid metabolism</keyword>
<dbReference type="PANTHER" id="PTHR43667:SF1">
    <property type="entry name" value="CYCLOPROPANE-FATTY-ACYL-PHOSPHOLIPID SYNTHASE"/>
    <property type="match status" value="1"/>
</dbReference>
<evidence type="ECO:0000256" key="1">
    <source>
        <dbReference type="ARBA" id="ARBA00010815"/>
    </source>
</evidence>
<sequence length="432" mass="47503">MKDLMKSLELSLAQSPVSVQVQLPDGKQLGSRNADVRLGFKDRLSMVALAMGEIGNVGAAIVEGRVAIEGNMRQLMAAAAALLKLDPTSGTGNHWWQRVVQRARSMAAHTVAHNARNIQFHYDLSDDFYALWLDPRRVYSCAYYRTPDLALAQAQEAKLDHICRKLNLQKGERFLDIGAGWGGLLLWAAENYGVDATGITLSKNQYAHVQQLIEDKGLAGRVRMKLVDYRELKTDRPFDKIASVGMFEHVGRAQMAGYFRTVHDLLRPGGLLMNHGITAGGVDNAQLGAGMGDFIERYIFPGGELLHVSTVQHDMAVGGLEMVDTENLRPHYAKTLWAWSDALEAQLGEASRILNAQYGEDKGGKALRAYRLYLAGCALGFERGWIALHQMLAARPDGDLHSGTLPGAQSVYPFTRDYIYAPRPPAGDAGTR</sequence>
<keyword evidence="3 7" id="KW-0808">Transferase</keyword>
<gene>
    <name evidence="7" type="ORF">H9K76_02225</name>
</gene>
<evidence type="ECO:0000256" key="2">
    <source>
        <dbReference type="ARBA" id="ARBA00022603"/>
    </source>
</evidence>
<dbReference type="InterPro" id="IPR050723">
    <property type="entry name" value="CFA/CMAS"/>
</dbReference>
<accession>A0A7G9RQ55</accession>
<evidence type="ECO:0000313" key="8">
    <source>
        <dbReference type="Proteomes" id="UP000515811"/>
    </source>
</evidence>
<dbReference type="EMBL" id="CP060714">
    <property type="protein sequence ID" value="QNN57730.1"/>
    <property type="molecule type" value="Genomic_DNA"/>
</dbReference>
<dbReference type="GO" id="GO:0032259">
    <property type="term" value="P:methylation"/>
    <property type="evidence" value="ECO:0007669"/>
    <property type="project" value="UniProtKB-KW"/>
</dbReference>
<dbReference type="PIRSF" id="PIRSF003085">
    <property type="entry name" value="CMAS"/>
    <property type="match status" value="1"/>
</dbReference>
<evidence type="ECO:0000256" key="6">
    <source>
        <dbReference type="PIRSR" id="PIRSR003085-1"/>
    </source>
</evidence>
<dbReference type="KEGG" id="drg:H9K76_02225"/>
<dbReference type="InterPro" id="IPR003333">
    <property type="entry name" value="CMAS"/>
</dbReference>
<feature type="active site" evidence="6">
    <location>
        <position position="377"/>
    </location>
</feature>
<dbReference type="GO" id="GO:0008168">
    <property type="term" value="F:methyltransferase activity"/>
    <property type="evidence" value="ECO:0007669"/>
    <property type="project" value="UniProtKB-KW"/>
</dbReference>
<evidence type="ECO:0000256" key="3">
    <source>
        <dbReference type="ARBA" id="ARBA00022679"/>
    </source>
</evidence>
<dbReference type="Pfam" id="PF02353">
    <property type="entry name" value="CMAS"/>
    <property type="match status" value="1"/>
</dbReference>
<dbReference type="CDD" id="cd02440">
    <property type="entry name" value="AdoMet_MTases"/>
    <property type="match status" value="1"/>
</dbReference>
<evidence type="ECO:0000256" key="4">
    <source>
        <dbReference type="ARBA" id="ARBA00022691"/>
    </source>
</evidence>
<dbReference type="SUPFAM" id="SSF53335">
    <property type="entry name" value="S-adenosyl-L-methionine-dependent methyltransferases"/>
    <property type="match status" value="1"/>
</dbReference>
<keyword evidence="4" id="KW-0949">S-adenosyl-L-methionine</keyword>
<proteinExistence type="inferred from homology"/>
<dbReference type="InterPro" id="IPR029063">
    <property type="entry name" value="SAM-dependent_MTases_sf"/>
</dbReference>
<organism evidence="7 8">
    <name type="scientific">Diaphorobacter ruginosibacter</name>
    <dbReference type="NCBI Taxonomy" id="1715720"/>
    <lineage>
        <taxon>Bacteria</taxon>
        <taxon>Pseudomonadati</taxon>
        <taxon>Pseudomonadota</taxon>
        <taxon>Betaproteobacteria</taxon>
        <taxon>Burkholderiales</taxon>
        <taxon>Comamonadaceae</taxon>
        <taxon>Diaphorobacter</taxon>
    </lineage>
</organism>
<evidence type="ECO:0000256" key="5">
    <source>
        <dbReference type="ARBA" id="ARBA00023098"/>
    </source>
</evidence>
<dbReference type="RefSeq" id="WP_187597975.1">
    <property type="nucleotide sequence ID" value="NZ_CP060714.1"/>
</dbReference>
<protein>
    <submittedName>
        <fullName evidence="7">Class I SAM-dependent methyltransferase</fullName>
    </submittedName>
</protein>
<comment type="similarity">
    <text evidence="1">Belongs to the CFA/CMAS family.</text>
</comment>
<dbReference type="Proteomes" id="UP000515811">
    <property type="component" value="Chromosome"/>
</dbReference>
<name>A0A7G9RQ55_9BURK</name>
<dbReference type="GO" id="GO:0008610">
    <property type="term" value="P:lipid biosynthetic process"/>
    <property type="evidence" value="ECO:0007669"/>
    <property type="project" value="InterPro"/>
</dbReference>
<dbReference type="AlphaFoldDB" id="A0A7G9RQ55"/>
<evidence type="ECO:0000313" key="7">
    <source>
        <dbReference type="EMBL" id="QNN57730.1"/>
    </source>
</evidence>
<reference evidence="7 8" key="1">
    <citation type="submission" date="2020-08" db="EMBL/GenBank/DDBJ databases">
        <title>Genome sequence of Diaphorobacter ruginosibacter DSM 27467T.</title>
        <authorList>
            <person name="Hyun D.-W."/>
            <person name="Bae J.-W."/>
        </authorList>
    </citation>
    <scope>NUCLEOTIDE SEQUENCE [LARGE SCALE GENOMIC DNA]</scope>
    <source>
        <strain evidence="7 8">DSM 27467</strain>
    </source>
</reference>
<keyword evidence="8" id="KW-1185">Reference proteome</keyword>